<evidence type="ECO:0000256" key="3">
    <source>
        <dbReference type="ARBA" id="ARBA00016090"/>
    </source>
</evidence>
<dbReference type="NCBIfam" id="NF001484">
    <property type="entry name" value="PRK00331.1"/>
    <property type="match status" value="1"/>
</dbReference>
<dbReference type="EMBL" id="JARGYT010000023">
    <property type="protein sequence ID" value="MDZ5762148.1"/>
    <property type="molecule type" value="Genomic_DNA"/>
</dbReference>
<dbReference type="PANTHER" id="PTHR10937">
    <property type="entry name" value="GLUCOSAMINE--FRUCTOSE-6-PHOSPHATE AMINOTRANSFERASE, ISOMERIZING"/>
    <property type="match status" value="1"/>
</dbReference>
<dbReference type="NCBIfam" id="TIGR01135">
    <property type="entry name" value="glmS"/>
    <property type="match status" value="1"/>
</dbReference>
<gene>
    <name evidence="10" type="ORF">Cyrtocomes_00519</name>
</gene>
<evidence type="ECO:0000256" key="1">
    <source>
        <dbReference type="ARBA" id="ARBA00001031"/>
    </source>
</evidence>
<dbReference type="InterPro" id="IPR029055">
    <property type="entry name" value="Ntn_hydrolases_N"/>
</dbReference>
<proteinExistence type="predicted"/>
<dbReference type="Pfam" id="PF13522">
    <property type="entry name" value="GATase_6"/>
    <property type="match status" value="1"/>
</dbReference>
<dbReference type="InterPro" id="IPR001347">
    <property type="entry name" value="SIS_dom"/>
</dbReference>
<evidence type="ECO:0000256" key="4">
    <source>
        <dbReference type="ARBA" id="ARBA00022576"/>
    </source>
</evidence>
<keyword evidence="5" id="KW-0808">Transferase</keyword>
<evidence type="ECO:0000259" key="9">
    <source>
        <dbReference type="PROSITE" id="PS51464"/>
    </source>
</evidence>
<dbReference type="InterPro" id="IPR017932">
    <property type="entry name" value="GATase_2_dom"/>
</dbReference>
<feature type="domain" description="SIS" evidence="9">
    <location>
        <begin position="270"/>
        <end position="420"/>
    </location>
</feature>
<dbReference type="Gene3D" id="3.60.20.10">
    <property type="entry name" value="Glutamine Phosphoribosylpyrophosphate, subunit 1, domain 1"/>
    <property type="match status" value="1"/>
</dbReference>
<dbReference type="Gene3D" id="3.40.50.10490">
    <property type="entry name" value="Glucose-6-phosphate isomerase like protein, domain 1"/>
    <property type="match status" value="2"/>
</dbReference>
<evidence type="ECO:0000256" key="2">
    <source>
        <dbReference type="ARBA" id="ARBA00012916"/>
    </source>
</evidence>
<dbReference type="PANTHER" id="PTHR10937:SF0">
    <property type="entry name" value="GLUTAMINE--FRUCTOSE-6-PHOSPHATE TRANSAMINASE (ISOMERIZING)"/>
    <property type="match status" value="1"/>
</dbReference>
<evidence type="ECO:0000313" key="10">
    <source>
        <dbReference type="EMBL" id="MDZ5762148.1"/>
    </source>
</evidence>
<keyword evidence="7" id="KW-0315">Glutamine amidotransferase</keyword>
<dbReference type="RefSeq" id="WP_322497633.1">
    <property type="nucleotide sequence ID" value="NZ_JARGYT010000023.1"/>
</dbReference>
<dbReference type="CDD" id="cd05008">
    <property type="entry name" value="SIS_GlmS_GlmD_1"/>
    <property type="match status" value="1"/>
</dbReference>
<dbReference type="EC" id="2.6.1.16" evidence="2"/>
<comment type="catalytic activity">
    <reaction evidence="1">
        <text>D-fructose 6-phosphate + L-glutamine = D-glucosamine 6-phosphate + L-glutamate</text>
        <dbReference type="Rhea" id="RHEA:13237"/>
        <dbReference type="ChEBI" id="CHEBI:29985"/>
        <dbReference type="ChEBI" id="CHEBI:58359"/>
        <dbReference type="ChEBI" id="CHEBI:58725"/>
        <dbReference type="ChEBI" id="CHEBI:61527"/>
        <dbReference type="EC" id="2.6.1.16"/>
    </reaction>
</comment>
<reference evidence="10 11" key="1">
    <citation type="submission" date="2023-02" db="EMBL/GenBank/DDBJ databases">
        <title>Host association and intracellularity evolved multiple times independently in the Rickettsiales.</title>
        <authorList>
            <person name="Castelli M."/>
            <person name="Nardi T."/>
            <person name="Gammuto L."/>
            <person name="Bellinzona G."/>
            <person name="Sabaneyeva E."/>
            <person name="Potekhin A."/>
            <person name="Serra V."/>
            <person name="Petroni G."/>
            <person name="Sassera D."/>
        </authorList>
    </citation>
    <scope>NUCLEOTIDE SEQUENCE [LARGE SCALE GENOMIC DNA]</scope>
    <source>
        <strain evidence="10 11">BOD18</strain>
    </source>
</reference>
<organism evidence="10 11">
    <name type="scientific">Candidatus Cyrtobacter comes</name>
    <dbReference type="NCBI Taxonomy" id="675776"/>
    <lineage>
        <taxon>Bacteria</taxon>
        <taxon>Pseudomonadati</taxon>
        <taxon>Pseudomonadota</taxon>
        <taxon>Alphaproteobacteria</taxon>
        <taxon>Rickettsiales</taxon>
        <taxon>Candidatus Midichloriaceae</taxon>
        <taxon>Candidatus Cyrtobacter</taxon>
    </lineage>
</organism>
<dbReference type="InterPro" id="IPR047084">
    <property type="entry name" value="GFAT_N"/>
</dbReference>
<protein>
    <recommendedName>
        <fullName evidence="3">Glutamine--fructose-6-phosphate aminotransferase [isomerizing]</fullName>
        <ecNumber evidence="2">2.6.1.16</ecNumber>
    </recommendedName>
</protein>
<dbReference type="CDD" id="cd05009">
    <property type="entry name" value="SIS_GlmS_GlmD_2"/>
    <property type="match status" value="1"/>
</dbReference>
<evidence type="ECO:0000256" key="5">
    <source>
        <dbReference type="ARBA" id="ARBA00022679"/>
    </source>
</evidence>
<evidence type="ECO:0000259" key="8">
    <source>
        <dbReference type="PROSITE" id="PS51278"/>
    </source>
</evidence>
<dbReference type="GO" id="GO:0008483">
    <property type="term" value="F:transaminase activity"/>
    <property type="evidence" value="ECO:0007669"/>
    <property type="project" value="UniProtKB-KW"/>
</dbReference>
<evidence type="ECO:0000256" key="6">
    <source>
        <dbReference type="ARBA" id="ARBA00022737"/>
    </source>
</evidence>
<dbReference type="InterPro" id="IPR035490">
    <property type="entry name" value="GlmS/FrlB_SIS"/>
</dbReference>
<evidence type="ECO:0000313" key="11">
    <source>
        <dbReference type="Proteomes" id="UP001293791"/>
    </source>
</evidence>
<dbReference type="InterPro" id="IPR035466">
    <property type="entry name" value="GlmS/AgaS_SIS"/>
</dbReference>
<dbReference type="SUPFAM" id="SSF53697">
    <property type="entry name" value="SIS domain"/>
    <property type="match status" value="1"/>
</dbReference>
<feature type="domain" description="SIS" evidence="9">
    <location>
        <begin position="452"/>
        <end position="593"/>
    </location>
</feature>
<accession>A0ABU5L7Q2</accession>
<dbReference type="Pfam" id="PF01380">
    <property type="entry name" value="SIS"/>
    <property type="match status" value="2"/>
</dbReference>
<dbReference type="Proteomes" id="UP001293791">
    <property type="component" value="Unassembled WGS sequence"/>
</dbReference>
<name>A0ABU5L7Q2_9RICK</name>
<dbReference type="SUPFAM" id="SSF56235">
    <property type="entry name" value="N-terminal nucleophile aminohydrolases (Ntn hydrolases)"/>
    <property type="match status" value="1"/>
</dbReference>
<evidence type="ECO:0000256" key="7">
    <source>
        <dbReference type="ARBA" id="ARBA00022962"/>
    </source>
</evidence>
<comment type="caution">
    <text evidence="10">The sequence shown here is derived from an EMBL/GenBank/DDBJ whole genome shotgun (WGS) entry which is preliminary data.</text>
</comment>
<keyword evidence="6" id="KW-0677">Repeat</keyword>
<sequence>MCGIIAIAGQYAVLNDVIASLEKLEYRGYDSAGIAAFDGRGIYECKSLGRIEKLKKKLQNKRLNSRTIIGHTRWATHGKVSIENTHPIVRANIAVVHNGTIDNHFEIKKWLLDRGVEFSGETDTEVLAALIEYELQSEEGLLRAITVAIKRLQGNFAFALISAQEPDKIVVAKSNMNLVLGKGGDFMAVSSDSSALPSGVAGIAYLENESIAVISSKGFEIFDFEGKVISIDLKQVDDGDDALRLGVEDNMRREIESQPGVVRDIINYYIDKELIKGLDFNILDEIFIIACGSSYFAALTGKYWIEEIAGIKVTVTISSEFNVRPPIQITNNSVYIFISQSGETADTFSALRYVKQNRPNARTVGIVNNMHSSISRNVENLIQMMAGREVAVAATKTFYSQITILFLLALSAGLARKSITREIYNDYVKAICAVPYSMECVIAMRDQINSIVMKGFLKQKSILYFGKGILYPIVMEGALKIKEIAYIPAEGIPSGELKHGTIALIDDDVMAVSLVNNGKLFKKTITSLEEVLARSSNVMLITDSLDYKNDSCNWVVRLPSVGNELLAPFTFTLAMQLIAYNAATAKGCDIDRPRNLAKSVTVE</sequence>
<feature type="domain" description="Glutamine amidotransferase type-2" evidence="8">
    <location>
        <begin position="2"/>
        <end position="217"/>
    </location>
</feature>
<keyword evidence="11" id="KW-1185">Reference proteome</keyword>
<dbReference type="PROSITE" id="PS51278">
    <property type="entry name" value="GATASE_TYPE_2"/>
    <property type="match status" value="1"/>
</dbReference>
<dbReference type="InterPro" id="IPR005855">
    <property type="entry name" value="GFAT"/>
</dbReference>
<keyword evidence="4 10" id="KW-0032">Aminotransferase</keyword>
<dbReference type="CDD" id="cd00714">
    <property type="entry name" value="GFAT"/>
    <property type="match status" value="1"/>
</dbReference>
<dbReference type="InterPro" id="IPR046348">
    <property type="entry name" value="SIS_dom_sf"/>
</dbReference>
<dbReference type="PROSITE" id="PS51464">
    <property type="entry name" value="SIS"/>
    <property type="match status" value="2"/>
</dbReference>